<dbReference type="EMBL" id="JBHSDU010000003">
    <property type="protein sequence ID" value="MFC4311014.1"/>
    <property type="molecule type" value="Genomic_DNA"/>
</dbReference>
<dbReference type="RefSeq" id="WP_380598990.1">
    <property type="nucleotide sequence ID" value="NZ_JBHSDU010000003.1"/>
</dbReference>
<dbReference type="CDD" id="cd06445">
    <property type="entry name" value="ATase"/>
    <property type="match status" value="1"/>
</dbReference>
<evidence type="ECO:0000313" key="4">
    <source>
        <dbReference type="Proteomes" id="UP001595904"/>
    </source>
</evidence>
<name>A0ABV8STR2_9GAMM</name>
<gene>
    <name evidence="3" type="ORF">ACFPN2_18095</name>
</gene>
<dbReference type="InterPro" id="IPR052520">
    <property type="entry name" value="ATL_DNA_repair"/>
</dbReference>
<organism evidence="3 4">
    <name type="scientific">Steroidobacter flavus</name>
    <dbReference type="NCBI Taxonomy" id="1842136"/>
    <lineage>
        <taxon>Bacteria</taxon>
        <taxon>Pseudomonadati</taxon>
        <taxon>Pseudomonadota</taxon>
        <taxon>Gammaproteobacteria</taxon>
        <taxon>Steroidobacterales</taxon>
        <taxon>Steroidobacteraceae</taxon>
        <taxon>Steroidobacter</taxon>
    </lineage>
</organism>
<dbReference type="Gene3D" id="1.10.10.10">
    <property type="entry name" value="Winged helix-like DNA-binding domain superfamily/Winged helix DNA-binding domain"/>
    <property type="match status" value="1"/>
</dbReference>
<keyword evidence="4" id="KW-1185">Reference proteome</keyword>
<dbReference type="InterPro" id="IPR036217">
    <property type="entry name" value="MethylDNA_cys_MeTrfase_DNAb"/>
</dbReference>
<reference evidence="4" key="1">
    <citation type="journal article" date="2019" name="Int. J. Syst. Evol. Microbiol.">
        <title>The Global Catalogue of Microorganisms (GCM) 10K type strain sequencing project: providing services to taxonomists for standard genome sequencing and annotation.</title>
        <authorList>
            <consortium name="The Broad Institute Genomics Platform"/>
            <consortium name="The Broad Institute Genome Sequencing Center for Infectious Disease"/>
            <person name="Wu L."/>
            <person name="Ma J."/>
        </authorList>
    </citation>
    <scope>NUCLEOTIDE SEQUENCE [LARGE SCALE GENOMIC DNA]</scope>
    <source>
        <strain evidence="4">CGMCC 1.10759</strain>
    </source>
</reference>
<evidence type="ECO:0000256" key="1">
    <source>
        <dbReference type="ARBA" id="ARBA00022763"/>
    </source>
</evidence>
<dbReference type="PANTHER" id="PTHR42942">
    <property type="entry name" value="6-O-METHYLGUANINE DNA METHYLTRANSFERASE"/>
    <property type="match status" value="1"/>
</dbReference>
<dbReference type="Pfam" id="PF01035">
    <property type="entry name" value="DNA_binding_1"/>
    <property type="match status" value="1"/>
</dbReference>
<evidence type="ECO:0000313" key="3">
    <source>
        <dbReference type="EMBL" id="MFC4311014.1"/>
    </source>
</evidence>
<keyword evidence="1" id="KW-0227">DNA damage</keyword>
<dbReference type="InterPro" id="IPR014048">
    <property type="entry name" value="MethylDNA_cys_MeTrfase_DNA-bd"/>
</dbReference>
<sequence>MASRNKPKARKKKTAAKRGAVVAPASDAARIIAAIKRIPRGKVCTYGGVADVAGLPRRARLVGTVLRQTPASRGVPWFRVINASGRISFPAGSDGYARQRKHLENEGIDFVGGRVNLDVYGWPPRDKMLDELLWGPG</sequence>
<proteinExistence type="predicted"/>
<comment type="caution">
    <text evidence="3">The sequence shown here is derived from an EMBL/GenBank/DDBJ whole genome shotgun (WGS) entry which is preliminary data.</text>
</comment>
<accession>A0ABV8STR2</accession>
<dbReference type="PANTHER" id="PTHR42942:SF1">
    <property type="entry name" value="ALKYLTRANSFERASE-LIKE PROTEIN 1"/>
    <property type="match status" value="1"/>
</dbReference>
<protein>
    <submittedName>
        <fullName evidence="3">MGMT family protein</fullName>
    </submittedName>
</protein>
<dbReference type="Proteomes" id="UP001595904">
    <property type="component" value="Unassembled WGS sequence"/>
</dbReference>
<dbReference type="SUPFAM" id="SSF46767">
    <property type="entry name" value="Methylated DNA-protein cysteine methyltransferase, C-terminal domain"/>
    <property type="match status" value="1"/>
</dbReference>
<dbReference type="InterPro" id="IPR036388">
    <property type="entry name" value="WH-like_DNA-bd_sf"/>
</dbReference>
<feature type="domain" description="Methylated-DNA-[protein]-cysteine S-methyltransferase DNA binding" evidence="2">
    <location>
        <begin position="29"/>
        <end position="108"/>
    </location>
</feature>
<evidence type="ECO:0000259" key="2">
    <source>
        <dbReference type="Pfam" id="PF01035"/>
    </source>
</evidence>